<organism evidence="2 4">
    <name type="scientific">Exidia glandulosa HHB12029</name>
    <dbReference type="NCBI Taxonomy" id="1314781"/>
    <lineage>
        <taxon>Eukaryota</taxon>
        <taxon>Fungi</taxon>
        <taxon>Dikarya</taxon>
        <taxon>Basidiomycota</taxon>
        <taxon>Agaricomycotina</taxon>
        <taxon>Agaricomycetes</taxon>
        <taxon>Auriculariales</taxon>
        <taxon>Exidiaceae</taxon>
        <taxon>Exidia</taxon>
    </lineage>
</organism>
<keyword evidence="4" id="KW-1185">Reference proteome</keyword>
<dbReference type="InterPro" id="IPR001810">
    <property type="entry name" value="F-box_dom"/>
</dbReference>
<gene>
    <name evidence="3" type="ORF">EXIGLDRAFT_217244</name>
    <name evidence="2" type="ORF">EXIGLDRAFT_774893</name>
</gene>
<dbReference type="EMBL" id="KV426164">
    <property type="protein sequence ID" value="KZV86185.1"/>
    <property type="molecule type" value="Genomic_DNA"/>
</dbReference>
<dbReference type="SUPFAM" id="SSF81383">
    <property type="entry name" value="F-box domain"/>
    <property type="match status" value="1"/>
</dbReference>
<evidence type="ECO:0000259" key="1">
    <source>
        <dbReference type="Pfam" id="PF12937"/>
    </source>
</evidence>
<dbReference type="AlphaFoldDB" id="A0A165E6L4"/>
<evidence type="ECO:0000313" key="4">
    <source>
        <dbReference type="Proteomes" id="UP000077266"/>
    </source>
</evidence>
<protein>
    <recommendedName>
        <fullName evidence="1">F-box domain-containing protein</fullName>
    </recommendedName>
</protein>
<dbReference type="InterPro" id="IPR036047">
    <property type="entry name" value="F-box-like_dom_sf"/>
</dbReference>
<feature type="domain" description="F-box" evidence="1">
    <location>
        <begin position="32"/>
        <end position="65"/>
    </location>
</feature>
<reference evidence="2 4" key="1">
    <citation type="journal article" date="2016" name="Mol. Biol. Evol.">
        <title>Comparative Genomics of Early-Diverging Mushroom-Forming Fungi Provides Insights into the Origins of Lignocellulose Decay Capabilities.</title>
        <authorList>
            <person name="Nagy L.G."/>
            <person name="Riley R."/>
            <person name="Tritt A."/>
            <person name="Adam C."/>
            <person name="Daum C."/>
            <person name="Floudas D."/>
            <person name="Sun H."/>
            <person name="Yadav J.S."/>
            <person name="Pangilinan J."/>
            <person name="Larsson K.H."/>
            <person name="Matsuura K."/>
            <person name="Barry K."/>
            <person name="Labutti K."/>
            <person name="Kuo R."/>
            <person name="Ohm R.A."/>
            <person name="Bhattacharya S.S."/>
            <person name="Shirouzu T."/>
            <person name="Yoshinaga Y."/>
            <person name="Martin F.M."/>
            <person name="Grigoriev I.V."/>
            <person name="Hibbett D.S."/>
        </authorList>
    </citation>
    <scope>NUCLEOTIDE SEQUENCE [LARGE SCALE GENOMIC DNA]</scope>
    <source>
        <strain evidence="2 4">HHB12029</strain>
    </source>
</reference>
<proteinExistence type="predicted"/>
<evidence type="ECO:0000313" key="3">
    <source>
        <dbReference type="EMBL" id="KZV86793.1"/>
    </source>
</evidence>
<evidence type="ECO:0000313" key="2">
    <source>
        <dbReference type="EMBL" id="KZV86185.1"/>
    </source>
</evidence>
<dbReference type="Pfam" id="PF12937">
    <property type="entry name" value="F-box-like"/>
    <property type="match status" value="1"/>
</dbReference>
<name>A0A165E6L4_EXIGL</name>
<accession>A0A165E6L4</accession>
<sequence>MPSFPRLLRFWVKARERSSRVTLHQNAGAAVRLPPEIIYDILFALDRFEDRLSASQICRHWRAGALSFLAQFWSDITTAGRHPQAFRAQLERARNIPVSVSAQYRVRGSFFRTSGMLFTHMNHILRLTITVDRRPSILDVIMDVLRGCKAPVLQELKLTLVPSRIKRGWVFIPSDDIFARFAPQLWSVSLDTPTRFRRGCPSAFRNVDVLYITHDDDTHASLDAIASLPNLRHFSMVVRAIPLAPPSPPQVTVFPTSLTTLGLYIFGVPAPWLPGYFSAKHVRNLSITYYDGVYEEVHPDYESSPSRNVRMCLATAMHSRRGTLSMYLLKENGAFLCVVGAFALPAFPAFFDYLTELTVDEAVLPVDVGDDNSIFPSSVPVLPLVRTLVIILALTLENATYASAVHFPFDCRIPSFPSLDHLVFQCPHDYDPLTPIPRYTLSPADINLFVMHCSGGRRLSSIELRKVDLHAHAGGAEYGRLFQSVDDLVVLRKYDCSVPVSWIPVVERGE</sequence>
<dbReference type="Proteomes" id="UP000077266">
    <property type="component" value="Unassembled WGS sequence"/>
</dbReference>
<dbReference type="EMBL" id="KV426144">
    <property type="protein sequence ID" value="KZV86793.1"/>
    <property type="molecule type" value="Genomic_DNA"/>
</dbReference>